<proteinExistence type="predicted"/>
<feature type="compositionally biased region" description="Polar residues" evidence="2">
    <location>
        <begin position="194"/>
        <end position="210"/>
    </location>
</feature>
<feature type="compositionally biased region" description="Pro residues" evidence="2">
    <location>
        <begin position="227"/>
        <end position="240"/>
    </location>
</feature>
<dbReference type="EMBL" id="CP029193">
    <property type="protein sequence ID" value="QES28052.1"/>
    <property type="molecule type" value="Genomic_DNA"/>
</dbReference>
<evidence type="ECO:0008006" key="6">
    <source>
        <dbReference type="Google" id="ProtNLM"/>
    </source>
</evidence>
<dbReference type="Proteomes" id="UP000323046">
    <property type="component" value="Chromosome"/>
</dbReference>
<dbReference type="AlphaFoldDB" id="A0A5P2BC29"/>
<feature type="region of interest" description="Disordered" evidence="2">
    <location>
        <begin position="190"/>
        <end position="274"/>
    </location>
</feature>
<feature type="chain" id="PRO_5025002683" description="Class F sortase" evidence="3">
    <location>
        <begin position="24"/>
        <end position="274"/>
    </location>
</feature>
<keyword evidence="5" id="KW-1185">Reference proteome</keyword>
<evidence type="ECO:0000256" key="1">
    <source>
        <dbReference type="ARBA" id="ARBA00022801"/>
    </source>
</evidence>
<protein>
    <recommendedName>
        <fullName evidence="6">Class F sortase</fullName>
    </recommendedName>
</protein>
<name>A0A5P2BC29_STRVZ</name>
<dbReference type="InterPro" id="IPR042001">
    <property type="entry name" value="Sortase_F"/>
</dbReference>
<organism evidence="4 5">
    <name type="scientific">Streptomyces venezuelae</name>
    <dbReference type="NCBI Taxonomy" id="54571"/>
    <lineage>
        <taxon>Bacteria</taxon>
        <taxon>Bacillati</taxon>
        <taxon>Actinomycetota</taxon>
        <taxon>Actinomycetes</taxon>
        <taxon>Kitasatosporales</taxon>
        <taxon>Streptomycetaceae</taxon>
        <taxon>Streptomyces</taxon>
    </lineage>
</organism>
<evidence type="ECO:0000256" key="2">
    <source>
        <dbReference type="SAM" id="MobiDB-lite"/>
    </source>
</evidence>
<dbReference type="InterPro" id="IPR005754">
    <property type="entry name" value="Sortase"/>
</dbReference>
<evidence type="ECO:0000256" key="3">
    <source>
        <dbReference type="SAM" id="SignalP"/>
    </source>
</evidence>
<dbReference type="Gene3D" id="2.40.260.10">
    <property type="entry name" value="Sortase"/>
    <property type="match status" value="1"/>
</dbReference>
<dbReference type="Pfam" id="PF04203">
    <property type="entry name" value="Sortase"/>
    <property type="match status" value="1"/>
</dbReference>
<dbReference type="GO" id="GO:0016787">
    <property type="term" value="F:hydrolase activity"/>
    <property type="evidence" value="ECO:0007669"/>
    <property type="project" value="UniProtKB-KW"/>
</dbReference>
<keyword evidence="3" id="KW-0732">Signal</keyword>
<dbReference type="SUPFAM" id="SSF63817">
    <property type="entry name" value="Sortase"/>
    <property type="match status" value="1"/>
</dbReference>
<evidence type="ECO:0000313" key="4">
    <source>
        <dbReference type="EMBL" id="QES28052.1"/>
    </source>
</evidence>
<evidence type="ECO:0000313" key="5">
    <source>
        <dbReference type="Proteomes" id="UP000323046"/>
    </source>
</evidence>
<reference evidence="4 5" key="1">
    <citation type="submission" date="2018-05" db="EMBL/GenBank/DDBJ databases">
        <title>Streptomyces venezuelae.</title>
        <authorList>
            <person name="Kim W."/>
            <person name="Lee N."/>
            <person name="Cho B.-K."/>
        </authorList>
    </citation>
    <scope>NUCLEOTIDE SEQUENCE [LARGE SCALE GENOMIC DNA]</scope>
    <source>
        <strain evidence="4 5">ATCC 14583</strain>
    </source>
</reference>
<dbReference type="InterPro" id="IPR023365">
    <property type="entry name" value="Sortase_dom-sf"/>
</dbReference>
<dbReference type="CDD" id="cd05829">
    <property type="entry name" value="Sortase_F"/>
    <property type="match status" value="1"/>
</dbReference>
<keyword evidence="1" id="KW-0378">Hydrolase</keyword>
<accession>A0A5P2BC29</accession>
<feature type="signal peptide" evidence="3">
    <location>
        <begin position="1"/>
        <end position="23"/>
    </location>
</feature>
<gene>
    <name evidence="4" type="ORF">DEJ47_17870</name>
</gene>
<sequence>MHRPLRRAAAPLLLAAATLLATAPSLGDGPPPSPAPEGRIRIPAIGVDADVLPVGLDRQGALEVPPFRDALKVGWYELGPRPGDRGPAILVGHRDAPAERGGRGRRGYRDAVFARLDRLRPGDRIETRTAAGRRTTFNVTEVATYRTADFPTATVYAPAIGAQLRLITCGGRIGRNGHWDSNVVVSAARVATPERNTSPAVTPPTRSTGPALSPSAKSTTPRDPSRPDPPTPLPALPPSLPHESSPSRSAAPRQERLSGPTPATPPGRSGRSSW</sequence>